<keyword evidence="7" id="KW-0418">Kinase</keyword>
<dbReference type="Proteomes" id="UP000014500">
    <property type="component" value="Unassembled WGS sequence"/>
</dbReference>
<dbReference type="EC" id="2.7.11.1" evidence="2"/>
<protein>
    <recommendedName>
        <fullName evidence="2">non-specific serine/threonine protein kinase</fullName>
        <ecNumber evidence="2">2.7.11.1</ecNumber>
    </recommendedName>
</protein>
<dbReference type="CDD" id="cd14089">
    <property type="entry name" value="STKc_MAPKAPK"/>
    <property type="match status" value="1"/>
</dbReference>
<dbReference type="SUPFAM" id="SSF56112">
    <property type="entry name" value="Protein kinase-like (PK-like)"/>
    <property type="match status" value="1"/>
</dbReference>
<dbReference type="InterPro" id="IPR011009">
    <property type="entry name" value="Kinase-like_dom_sf"/>
</dbReference>
<dbReference type="Gene3D" id="1.10.510.10">
    <property type="entry name" value="Transferase(Phosphotransferase) domain 1"/>
    <property type="match status" value="1"/>
</dbReference>
<evidence type="ECO:0000256" key="10">
    <source>
        <dbReference type="ARBA" id="ARBA00048679"/>
    </source>
</evidence>
<dbReference type="PhylomeDB" id="T1IRI8"/>
<evidence type="ECO:0000256" key="6">
    <source>
        <dbReference type="ARBA" id="ARBA00022741"/>
    </source>
</evidence>
<dbReference type="Pfam" id="PF00069">
    <property type="entry name" value="Pkinase"/>
    <property type="match status" value="1"/>
</dbReference>
<dbReference type="GO" id="GO:0004674">
    <property type="term" value="F:protein serine/threonine kinase activity"/>
    <property type="evidence" value="ECO:0007669"/>
    <property type="project" value="UniProtKB-KW"/>
</dbReference>
<dbReference type="Gene3D" id="3.30.200.20">
    <property type="entry name" value="Phosphorylase Kinase, domain 1"/>
    <property type="match status" value="1"/>
</dbReference>
<feature type="binding site" evidence="11">
    <location>
        <position position="104"/>
    </location>
    <ligand>
        <name>ATP</name>
        <dbReference type="ChEBI" id="CHEBI:30616"/>
    </ligand>
</feature>
<dbReference type="InterPro" id="IPR008271">
    <property type="entry name" value="Ser/Thr_kinase_AS"/>
</dbReference>
<evidence type="ECO:0000259" key="13">
    <source>
        <dbReference type="PROSITE" id="PS50011"/>
    </source>
</evidence>
<evidence type="ECO:0000256" key="2">
    <source>
        <dbReference type="ARBA" id="ARBA00012513"/>
    </source>
</evidence>
<dbReference type="PROSITE" id="PS00108">
    <property type="entry name" value="PROTEIN_KINASE_ST"/>
    <property type="match status" value="1"/>
</dbReference>
<dbReference type="EnsemblMetazoa" id="SMAR003681-RA">
    <property type="protein sequence ID" value="SMAR003681-PA"/>
    <property type="gene ID" value="SMAR003681"/>
</dbReference>
<comment type="similarity">
    <text evidence="1">Belongs to the protein kinase superfamily. CAMK Ser/Thr protein kinase family.</text>
</comment>
<organism evidence="14 15">
    <name type="scientific">Strigamia maritima</name>
    <name type="common">European centipede</name>
    <name type="synonym">Geophilus maritimus</name>
    <dbReference type="NCBI Taxonomy" id="126957"/>
    <lineage>
        <taxon>Eukaryota</taxon>
        <taxon>Metazoa</taxon>
        <taxon>Ecdysozoa</taxon>
        <taxon>Arthropoda</taxon>
        <taxon>Myriapoda</taxon>
        <taxon>Chilopoda</taxon>
        <taxon>Pleurostigmophora</taxon>
        <taxon>Geophilomorpha</taxon>
        <taxon>Linotaeniidae</taxon>
        <taxon>Strigamia</taxon>
    </lineage>
</organism>
<evidence type="ECO:0000256" key="11">
    <source>
        <dbReference type="PROSITE-ProRule" id="PRU10141"/>
    </source>
</evidence>
<keyword evidence="5" id="KW-0808">Transferase</keyword>
<keyword evidence="4" id="KW-0597">Phosphoprotein</keyword>
<evidence type="ECO:0000313" key="14">
    <source>
        <dbReference type="EnsemblMetazoa" id="SMAR003681-PA"/>
    </source>
</evidence>
<keyword evidence="15" id="KW-1185">Reference proteome</keyword>
<keyword evidence="3 12" id="KW-0723">Serine/threonine-protein kinase</keyword>
<evidence type="ECO:0000256" key="8">
    <source>
        <dbReference type="ARBA" id="ARBA00022840"/>
    </source>
</evidence>
<feature type="domain" description="Protein kinase" evidence="13">
    <location>
        <begin position="75"/>
        <end position="337"/>
    </location>
</feature>
<evidence type="ECO:0000313" key="15">
    <source>
        <dbReference type="Proteomes" id="UP000014500"/>
    </source>
</evidence>
<dbReference type="OMA" id="ARNCENI"/>
<dbReference type="STRING" id="126957.T1IRI8"/>
<dbReference type="PROSITE" id="PS00107">
    <property type="entry name" value="PROTEIN_KINASE_ATP"/>
    <property type="match status" value="1"/>
</dbReference>
<reference evidence="14" key="2">
    <citation type="submission" date="2015-02" db="UniProtKB">
        <authorList>
            <consortium name="EnsemblMetazoa"/>
        </authorList>
    </citation>
    <scope>IDENTIFICATION</scope>
</reference>
<evidence type="ECO:0000256" key="4">
    <source>
        <dbReference type="ARBA" id="ARBA00022553"/>
    </source>
</evidence>
<evidence type="ECO:0000256" key="12">
    <source>
        <dbReference type="RuleBase" id="RU000304"/>
    </source>
</evidence>
<dbReference type="PROSITE" id="PS50011">
    <property type="entry name" value="PROTEIN_KINASE_DOM"/>
    <property type="match status" value="1"/>
</dbReference>
<dbReference type="HOGENOM" id="CLU_000288_63_0_1"/>
<evidence type="ECO:0000256" key="5">
    <source>
        <dbReference type="ARBA" id="ARBA00022679"/>
    </source>
</evidence>
<dbReference type="FunFam" id="1.10.510.10:FF:000571">
    <property type="entry name" value="Maternal embryonic leucine zipper kinase"/>
    <property type="match status" value="1"/>
</dbReference>
<evidence type="ECO:0000256" key="3">
    <source>
        <dbReference type="ARBA" id="ARBA00022527"/>
    </source>
</evidence>
<dbReference type="EMBL" id="AFFK01018608">
    <property type="status" value="NOT_ANNOTATED_CDS"/>
    <property type="molecule type" value="Genomic_DNA"/>
</dbReference>
<reference evidence="15" key="1">
    <citation type="submission" date="2011-05" db="EMBL/GenBank/DDBJ databases">
        <authorList>
            <person name="Richards S.R."/>
            <person name="Qu J."/>
            <person name="Jiang H."/>
            <person name="Jhangiani S.N."/>
            <person name="Agravi P."/>
            <person name="Goodspeed R."/>
            <person name="Gross S."/>
            <person name="Mandapat C."/>
            <person name="Jackson L."/>
            <person name="Mathew T."/>
            <person name="Pu L."/>
            <person name="Thornton R."/>
            <person name="Saada N."/>
            <person name="Wilczek-Boney K.B."/>
            <person name="Lee S."/>
            <person name="Kovar C."/>
            <person name="Wu Y."/>
            <person name="Scherer S.E."/>
            <person name="Worley K.C."/>
            <person name="Muzny D.M."/>
            <person name="Gibbs R."/>
        </authorList>
    </citation>
    <scope>NUCLEOTIDE SEQUENCE</scope>
    <source>
        <strain evidence="15">Brora</strain>
    </source>
</reference>
<dbReference type="SMART" id="SM00220">
    <property type="entry name" value="S_TKc"/>
    <property type="match status" value="1"/>
</dbReference>
<evidence type="ECO:0000256" key="1">
    <source>
        <dbReference type="ARBA" id="ARBA00006692"/>
    </source>
</evidence>
<evidence type="ECO:0000256" key="9">
    <source>
        <dbReference type="ARBA" id="ARBA00047899"/>
    </source>
</evidence>
<dbReference type="GO" id="GO:0005524">
    <property type="term" value="F:ATP binding"/>
    <property type="evidence" value="ECO:0007669"/>
    <property type="project" value="UniProtKB-UniRule"/>
</dbReference>
<accession>T1IRI8</accession>
<comment type="catalytic activity">
    <reaction evidence="9">
        <text>L-threonyl-[protein] + ATP = O-phospho-L-threonyl-[protein] + ADP + H(+)</text>
        <dbReference type="Rhea" id="RHEA:46608"/>
        <dbReference type="Rhea" id="RHEA-COMP:11060"/>
        <dbReference type="Rhea" id="RHEA-COMP:11605"/>
        <dbReference type="ChEBI" id="CHEBI:15378"/>
        <dbReference type="ChEBI" id="CHEBI:30013"/>
        <dbReference type="ChEBI" id="CHEBI:30616"/>
        <dbReference type="ChEBI" id="CHEBI:61977"/>
        <dbReference type="ChEBI" id="CHEBI:456216"/>
        <dbReference type="EC" id="2.7.11.1"/>
    </reaction>
</comment>
<comment type="catalytic activity">
    <reaction evidence="10">
        <text>L-seryl-[protein] + ATP = O-phospho-L-seryl-[protein] + ADP + H(+)</text>
        <dbReference type="Rhea" id="RHEA:17989"/>
        <dbReference type="Rhea" id="RHEA-COMP:9863"/>
        <dbReference type="Rhea" id="RHEA-COMP:11604"/>
        <dbReference type="ChEBI" id="CHEBI:15378"/>
        <dbReference type="ChEBI" id="CHEBI:29999"/>
        <dbReference type="ChEBI" id="CHEBI:30616"/>
        <dbReference type="ChEBI" id="CHEBI:83421"/>
        <dbReference type="ChEBI" id="CHEBI:456216"/>
        <dbReference type="EC" id="2.7.11.1"/>
    </reaction>
</comment>
<dbReference type="InterPro" id="IPR027442">
    <property type="entry name" value="MAPKAPK_C"/>
</dbReference>
<keyword evidence="6 11" id="KW-0547">Nucleotide-binding</keyword>
<dbReference type="AlphaFoldDB" id="T1IRI8"/>
<dbReference type="InterPro" id="IPR000719">
    <property type="entry name" value="Prot_kinase_dom"/>
</dbReference>
<keyword evidence="8 11" id="KW-0067">ATP-binding</keyword>
<dbReference type="PANTHER" id="PTHR24347">
    <property type="entry name" value="SERINE/THREONINE-PROTEIN KINASE"/>
    <property type="match status" value="1"/>
</dbReference>
<sequence>MDCGIPDLDYAPFAFNDHRIVNTVVFHSHLCKSIKKFILKLAAKISPIFASNKLENSNSTSVLKLKKTPITDDYRITKNVLGIGMNGKVVECFHKITNEKFALKILLDSSKARREVNLHWQARNCENIVGVIDVYDNTYKENKCLLMVMECMEGGELFKFIQNRTEGVFTERKAAEIIRDICKAVSHLHAMNIAHRDLKPENLLYTQQNNTSILKLTDFGFAKKESLSNSLQTPCYTPYFVAPEILGTGKYNKSCDMWSLGVIIYLLLCGFPPFYSSKRGLAISPGMKNRIRNCQYYFPTLEWKYVSEDAKDLIRGLLKVDPSQRFTIEDVLNNKWIARYTNVAQTPLYSHNVFNGKKEKWIDIQEEIARSFETMRDDDDQVYVKDLEKSNNSLLKKRLQCSETF</sequence>
<dbReference type="InterPro" id="IPR017441">
    <property type="entry name" value="Protein_kinase_ATP_BS"/>
</dbReference>
<dbReference type="Gene3D" id="4.10.1170.10">
    <property type="entry name" value="MAP kinase activated protein kinase 2"/>
    <property type="match status" value="1"/>
</dbReference>
<proteinExistence type="inferred from homology"/>
<dbReference type="eggNOG" id="KOG0604">
    <property type="taxonomic scope" value="Eukaryota"/>
</dbReference>
<name>T1IRI8_STRMM</name>
<dbReference type="FunFam" id="3.30.200.20:FF:000156">
    <property type="entry name" value="MAP kinase-activated protein kinase 3"/>
    <property type="match status" value="1"/>
</dbReference>
<evidence type="ECO:0000256" key="7">
    <source>
        <dbReference type="ARBA" id="ARBA00022777"/>
    </source>
</evidence>